<dbReference type="Proteomes" id="UP000326396">
    <property type="component" value="Unassembled WGS sequence"/>
</dbReference>
<evidence type="ECO:0000313" key="2">
    <source>
        <dbReference type="Proteomes" id="UP000326396"/>
    </source>
</evidence>
<protein>
    <submittedName>
        <fullName evidence="1">Uncharacterized protein</fullName>
    </submittedName>
</protein>
<evidence type="ECO:0000313" key="1">
    <source>
        <dbReference type="EMBL" id="KAC9508264.1"/>
    </source>
</evidence>
<organism evidence="1 2">
    <name type="scientific">Mikania micrantha</name>
    <name type="common">bitter vine</name>
    <dbReference type="NCBI Taxonomy" id="192012"/>
    <lineage>
        <taxon>Eukaryota</taxon>
        <taxon>Viridiplantae</taxon>
        <taxon>Streptophyta</taxon>
        <taxon>Embryophyta</taxon>
        <taxon>Tracheophyta</taxon>
        <taxon>Spermatophyta</taxon>
        <taxon>Magnoliopsida</taxon>
        <taxon>eudicotyledons</taxon>
        <taxon>Gunneridae</taxon>
        <taxon>Pentapetalae</taxon>
        <taxon>asterids</taxon>
        <taxon>campanulids</taxon>
        <taxon>Asterales</taxon>
        <taxon>Asteraceae</taxon>
        <taxon>Asteroideae</taxon>
        <taxon>Heliantheae alliance</taxon>
        <taxon>Eupatorieae</taxon>
        <taxon>Mikania</taxon>
    </lineage>
</organism>
<gene>
    <name evidence="1" type="ORF">E3N88_45724</name>
</gene>
<dbReference type="EMBL" id="SZYD01002476">
    <property type="protein sequence ID" value="KAC9508264.1"/>
    <property type="molecule type" value="Genomic_DNA"/>
</dbReference>
<sequence length="113" mass="12865">MTLAGRNQTFLLCLLTQQSVFDCTLTEEQESDLMTALEEDDPKSEMMQEWVITVVMIKRCCILKRDVDQSDAWVIVFLCEVQPRRVGYKSVSGHRNLGVPSPSFAEFVTEDEG</sequence>
<comment type="caution">
    <text evidence="1">The sequence shown here is derived from an EMBL/GenBank/DDBJ whole genome shotgun (WGS) entry which is preliminary data.</text>
</comment>
<keyword evidence="2" id="KW-1185">Reference proteome</keyword>
<reference evidence="1 2" key="1">
    <citation type="submission" date="2019-05" db="EMBL/GenBank/DDBJ databases">
        <title>Mikania micrantha, genome provides insights into the molecular mechanism of rapid growth.</title>
        <authorList>
            <person name="Liu B."/>
        </authorList>
    </citation>
    <scope>NUCLEOTIDE SEQUENCE [LARGE SCALE GENOMIC DNA]</scope>
    <source>
        <strain evidence="1">NLD-2019</strain>
        <tissue evidence="1">Leaf</tissue>
    </source>
</reference>
<proteinExistence type="predicted"/>
<dbReference type="AlphaFoldDB" id="A0A5N6L8X6"/>
<name>A0A5N6L8X6_9ASTR</name>
<accession>A0A5N6L8X6</accession>